<name>A0A917ZV49_9ACTN</name>
<keyword evidence="3" id="KW-1185">Reference proteome</keyword>
<dbReference type="InterPro" id="IPR022062">
    <property type="entry name" value="DUF3618"/>
</dbReference>
<reference evidence="2" key="1">
    <citation type="journal article" date="2014" name="Int. J. Syst. Evol. Microbiol.">
        <title>Complete genome sequence of Corynebacterium casei LMG S-19264T (=DSM 44701T), isolated from a smear-ripened cheese.</title>
        <authorList>
            <consortium name="US DOE Joint Genome Institute (JGI-PGF)"/>
            <person name="Walter F."/>
            <person name="Albersmeier A."/>
            <person name="Kalinowski J."/>
            <person name="Ruckert C."/>
        </authorList>
    </citation>
    <scope>NUCLEOTIDE SEQUENCE</scope>
    <source>
        <strain evidence="2">CGMCC 4.7201</strain>
    </source>
</reference>
<evidence type="ECO:0008006" key="4">
    <source>
        <dbReference type="Google" id="ProtNLM"/>
    </source>
</evidence>
<organism evidence="2 3">
    <name type="scientific">Wenjunlia tyrosinilytica</name>
    <dbReference type="NCBI Taxonomy" id="1544741"/>
    <lineage>
        <taxon>Bacteria</taxon>
        <taxon>Bacillati</taxon>
        <taxon>Actinomycetota</taxon>
        <taxon>Actinomycetes</taxon>
        <taxon>Kitasatosporales</taxon>
        <taxon>Streptomycetaceae</taxon>
        <taxon>Wenjunlia</taxon>
    </lineage>
</organism>
<sequence>MRRTDTSTAGIGSVDGAGAKKARDAMNADELREDIERTREGLGETVEGLAAKVDVKARARRLVMAIGVRRLLVGAGSAAVAAGGVWGASKGARAFKARRARSRGIRRFLPST</sequence>
<feature type="compositionally biased region" description="Polar residues" evidence="1">
    <location>
        <begin position="1"/>
        <end position="10"/>
    </location>
</feature>
<dbReference type="RefSeq" id="WP_373287093.1">
    <property type="nucleotide sequence ID" value="NZ_BMMS01000025.1"/>
</dbReference>
<dbReference type="Pfam" id="PF12277">
    <property type="entry name" value="DUF3618"/>
    <property type="match status" value="1"/>
</dbReference>
<dbReference type="Proteomes" id="UP000641932">
    <property type="component" value="Unassembled WGS sequence"/>
</dbReference>
<evidence type="ECO:0000313" key="3">
    <source>
        <dbReference type="Proteomes" id="UP000641932"/>
    </source>
</evidence>
<comment type="caution">
    <text evidence="2">The sequence shown here is derived from an EMBL/GenBank/DDBJ whole genome shotgun (WGS) entry which is preliminary data.</text>
</comment>
<accession>A0A917ZV49</accession>
<dbReference type="EMBL" id="BMMS01000025">
    <property type="protein sequence ID" value="GGO95303.1"/>
    <property type="molecule type" value="Genomic_DNA"/>
</dbReference>
<reference evidence="2" key="2">
    <citation type="submission" date="2020-09" db="EMBL/GenBank/DDBJ databases">
        <authorList>
            <person name="Sun Q."/>
            <person name="Zhou Y."/>
        </authorList>
    </citation>
    <scope>NUCLEOTIDE SEQUENCE</scope>
    <source>
        <strain evidence="2">CGMCC 4.7201</strain>
    </source>
</reference>
<dbReference type="AlphaFoldDB" id="A0A917ZV49"/>
<feature type="compositionally biased region" description="Basic and acidic residues" evidence="1">
    <location>
        <begin position="21"/>
        <end position="32"/>
    </location>
</feature>
<protein>
    <recommendedName>
        <fullName evidence="4">DUF3618 domain-containing protein</fullName>
    </recommendedName>
</protein>
<gene>
    <name evidence="2" type="ORF">GCM10012280_52180</name>
</gene>
<feature type="region of interest" description="Disordered" evidence="1">
    <location>
        <begin position="1"/>
        <end position="32"/>
    </location>
</feature>
<proteinExistence type="predicted"/>
<evidence type="ECO:0000313" key="2">
    <source>
        <dbReference type="EMBL" id="GGO95303.1"/>
    </source>
</evidence>
<evidence type="ECO:0000256" key="1">
    <source>
        <dbReference type="SAM" id="MobiDB-lite"/>
    </source>
</evidence>